<dbReference type="Proteomes" id="UP000677537">
    <property type="component" value="Unassembled WGS sequence"/>
</dbReference>
<comment type="caution">
    <text evidence="1">The sequence shown here is derived from an EMBL/GenBank/DDBJ whole genome shotgun (WGS) entry which is preliminary data.</text>
</comment>
<name>A0A940MQU6_9PROT</name>
<sequence>MALNPVERRLLDLRALWEEFTGDPARRLLVWEAPGAAIRLVECFFEAQKHEAEYTTRDLCIVLKAPFEHSIQYSRALKAALAGIYAASEDDLAREGIAADWDFDPDGLPDSAWGFVQALRSFGARYHRHIGHLAAVLMPTEVSDDAAFGGWLRRALASEMPERLRLVVTDPLEQPRLRALAGAGDPRIQFLSPAVDMLALAQETFAQEVTVGPAGVFRNLLMALVALVEKAPAAVVRAKAADAFDFAKRQGWDDQQVAIAVLVAGAQLKEGRFDEAVRTYRVADEAAGRAVQAGHPAGQKLLIQARFGEAGAHLAAGRPAEAARCYDEAAEIALRIPDLLLAVEAMRMGAFCHARQEDAAGALERGRRALDTGARLRPEVRGMTTLPVAASAMLRVLDPSRMAALEAVGAEAAARSDAVLEAAEARATQLERTTGPEVFAAVEKELALRRAADGTEAEARLQALVAGGTEAFRQAFAAGRALLGPAWPLGVEGAAGS</sequence>
<evidence type="ECO:0000313" key="2">
    <source>
        <dbReference type="Proteomes" id="UP000677537"/>
    </source>
</evidence>
<dbReference type="EMBL" id="JAGIZA010000002">
    <property type="protein sequence ID" value="MBP0491794.1"/>
    <property type="molecule type" value="Genomic_DNA"/>
</dbReference>
<dbReference type="RefSeq" id="WP_209370670.1">
    <property type="nucleotide sequence ID" value="NZ_JAGIZA010000002.1"/>
</dbReference>
<keyword evidence="2" id="KW-1185">Reference proteome</keyword>
<dbReference type="AlphaFoldDB" id="A0A940MQU6"/>
<protein>
    <recommendedName>
        <fullName evidence="3">MalT-like TPR region domain-containing protein</fullName>
    </recommendedName>
</protein>
<organism evidence="1 2">
    <name type="scientific">Roseomonas indoligenes</name>
    <dbReference type="NCBI Taxonomy" id="2820811"/>
    <lineage>
        <taxon>Bacteria</taxon>
        <taxon>Pseudomonadati</taxon>
        <taxon>Pseudomonadota</taxon>
        <taxon>Alphaproteobacteria</taxon>
        <taxon>Acetobacterales</taxon>
        <taxon>Roseomonadaceae</taxon>
        <taxon>Roseomonas</taxon>
    </lineage>
</organism>
<proteinExistence type="predicted"/>
<dbReference type="Gene3D" id="1.25.40.10">
    <property type="entry name" value="Tetratricopeptide repeat domain"/>
    <property type="match status" value="1"/>
</dbReference>
<dbReference type="InterPro" id="IPR011990">
    <property type="entry name" value="TPR-like_helical_dom_sf"/>
</dbReference>
<reference evidence="1" key="1">
    <citation type="submission" date="2021-03" db="EMBL/GenBank/DDBJ databases">
        <authorList>
            <person name="So Y."/>
        </authorList>
    </citation>
    <scope>NUCLEOTIDE SEQUENCE</scope>
    <source>
        <strain evidence="1">SG15</strain>
    </source>
</reference>
<dbReference type="SUPFAM" id="SSF48452">
    <property type="entry name" value="TPR-like"/>
    <property type="match status" value="1"/>
</dbReference>
<gene>
    <name evidence="1" type="ORF">J5Y10_03270</name>
</gene>
<evidence type="ECO:0000313" key="1">
    <source>
        <dbReference type="EMBL" id="MBP0491794.1"/>
    </source>
</evidence>
<evidence type="ECO:0008006" key="3">
    <source>
        <dbReference type="Google" id="ProtNLM"/>
    </source>
</evidence>
<accession>A0A940MQU6</accession>